<dbReference type="Proteomes" id="UP001157502">
    <property type="component" value="Chromosome 27"/>
</dbReference>
<sequence length="1173" mass="132819">MRLCSVCQKGFPSASKLQRHYLIHTGQKPFTCLVCGKSFRQSVHLKKHNETHTGNSHNWSNSTDSMQHPTPISTTLDPLLDNSGHYNLINETPPLPTVSFYKDGEIQKTPPETYATASETKPELMPLEDSSCFISQQSVLPDGHYFTSLIFQDNAIGSDGLENSVWHTDDVHTCTICLMCFSSSLQLQRHLPVHSQPKPFECNICGKAFRLRAHLKMHSQIHERRPTGFSKTISILASQQCSSRLRMRVNHECPTCSKTFCSPSKLKRHFLTHTGQRPFSCEECGKKFRQVSHLKTHLYASHHTSNLQHVGTKGSEKPIDTKSTNVEIQCEISVSAPQNQDKFQTKSQFPVKVEPNAGGTGHFECRICSKTFVSSVQHKQHYMAHKEARPFQCRVCCRAFRLSTHLKRHQVSHRKLDKTPAGNDGDVVSKSEQVYPNPEKEIISPESDESKSFELNVIVKPEHWKPTVKEDADNHILTLQDPESTATSHLKMPISGETVDQCSTISLKTKNQPLNHQCLVCLKTFPSPSKLQRHMLTHTGQRPFGCQVCGKRFRQPTHLRIHTRTHVWSRNSKPVHAQRPRTPLRRMTKYRESPLVNVGFLEKLVDKDSSDGDFQLNSPTGRQTEHGDGVFAIEQDGRTSEQQWIQCSASSVSRPQLTCQMPPEITLNQSGPLELKSQGNNSDWKVPNTAYQNTGPHLALKGADVIPVGNTSQIKHQCLICFKCFPCASKLQRHSLVHTGLRPFQCLTCGKTFRQATHLKVHERTHIKWNPFRPASRQGNRIKFRRQQQLQYPKVRVQVPAVSAMKTETLYSEGATDSKSLLGNCEATSANQTNVHQDHHQDQHQDHHQDQHQDLTKTSKHSVHNSVLPLNYSSPINKKDGFKKKSHLCTICRKGFDTPSKLSRHFLIHTGMRPFKCTSCSKTFRQPCHLRSHERRTHENRLCGDIQDNGGDPVCETLASAQEKTQPDLPQSYNDNSDHCSTTGDDLGQCSQAKEPELVGIKDITGPNLDYWCTECPGHFSSPSALAAHLHVHGDLANNEMARSTFPQQETGSRTHSVQLAFQTGHVLADADCHEVVQNERLNSFWCEPISFQCETCVTYFETERDLQLHKCVNDVNQANPYRCAICFKDFKTPSKLQRHYVTHTGERPFQCTVCDKTFTQASHLKTHQRTHK</sequence>
<dbReference type="EMBL" id="CM055754">
    <property type="protein sequence ID" value="KAJ7991162.1"/>
    <property type="molecule type" value="Genomic_DNA"/>
</dbReference>
<keyword evidence="2" id="KW-1185">Reference proteome</keyword>
<gene>
    <name evidence="1" type="ORF">DPEC_G00294390</name>
</gene>
<proteinExistence type="predicted"/>
<comment type="caution">
    <text evidence="1">The sequence shown here is derived from an EMBL/GenBank/DDBJ whole genome shotgun (WGS) entry which is preliminary data.</text>
</comment>
<organism evidence="1 2">
    <name type="scientific">Dallia pectoralis</name>
    <name type="common">Alaska blackfish</name>
    <dbReference type="NCBI Taxonomy" id="75939"/>
    <lineage>
        <taxon>Eukaryota</taxon>
        <taxon>Metazoa</taxon>
        <taxon>Chordata</taxon>
        <taxon>Craniata</taxon>
        <taxon>Vertebrata</taxon>
        <taxon>Euteleostomi</taxon>
        <taxon>Actinopterygii</taxon>
        <taxon>Neopterygii</taxon>
        <taxon>Teleostei</taxon>
        <taxon>Protacanthopterygii</taxon>
        <taxon>Esociformes</taxon>
        <taxon>Umbridae</taxon>
        <taxon>Dallia</taxon>
    </lineage>
</organism>
<accession>A0ACC2FIH1</accession>
<reference evidence="1" key="1">
    <citation type="submission" date="2021-05" db="EMBL/GenBank/DDBJ databases">
        <authorList>
            <person name="Pan Q."/>
            <person name="Jouanno E."/>
            <person name="Zahm M."/>
            <person name="Klopp C."/>
            <person name="Cabau C."/>
            <person name="Louis A."/>
            <person name="Berthelot C."/>
            <person name="Parey E."/>
            <person name="Roest Crollius H."/>
            <person name="Montfort J."/>
            <person name="Robinson-Rechavi M."/>
            <person name="Bouchez O."/>
            <person name="Lampietro C."/>
            <person name="Lopez Roques C."/>
            <person name="Donnadieu C."/>
            <person name="Postlethwait J."/>
            <person name="Bobe J."/>
            <person name="Dillon D."/>
            <person name="Chandos A."/>
            <person name="von Hippel F."/>
            <person name="Guiguen Y."/>
        </authorList>
    </citation>
    <scope>NUCLEOTIDE SEQUENCE</scope>
    <source>
        <strain evidence="1">YG-Jan2019</strain>
    </source>
</reference>
<evidence type="ECO:0000313" key="1">
    <source>
        <dbReference type="EMBL" id="KAJ7991162.1"/>
    </source>
</evidence>
<protein>
    <submittedName>
        <fullName evidence="1">Uncharacterized protein</fullName>
    </submittedName>
</protein>
<evidence type="ECO:0000313" key="2">
    <source>
        <dbReference type="Proteomes" id="UP001157502"/>
    </source>
</evidence>
<name>A0ACC2FIH1_DALPE</name>